<dbReference type="Proteomes" id="UP000757890">
    <property type="component" value="Unassembled WGS sequence"/>
</dbReference>
<evidence type="ECO:0000259" key="1">
    <source>
        <dbReference type="Pfam" id="PF04865"/>
    </source>
</evidence>
<accession>A0A930B9B1</accession>
<gene>
    <name evidence="3" type="ORF">HXL70_03465</name>
</gene>
<sequence length="362" mass="38138">MFEAETRSAILERLKKYYAEFKGTDVSAVEGTFSFDTLAANAKEFEKAYAEMDLMMDAAFPQTSWGVYLDRLADELSGLSRRAATPAVVTLSITGTAGATVPAGSLFATPSGTNFATDEAMKLDDKGIGTVKATAQSTGAGGNVATGTITVIPVSIYGVSKVTNEAAAYNGYEEETDGALLERLLFAVRQPATSGNVYHYIEWATSVSGVGAVKVLPLWNGNGTVKVIVVDANKDTPSEELLQKVRDTIAENAPIGATVTVTAPVLKTVNVALKVTNGTGDVDAIKTALTKYFKASVFGTNYTTQKSTDTVTISYAQIGRIILDNSDTTGINDYDNLTINSGKENIICAVDNLPAVGTVTLT</sequence>
<evidence type="ECO:0000313" key="3">
    <source>
        <dbReference type="EMBL" id="MBF1129087.1"/>
    </source>
</evidence>
<feature type="domain" description="Baseplate protein J-like barrel" evidence="1">
    <location>
        <begin position="90"/>
        <end position="171"/>
    </location>
</feature>
<feature type="domain" description="Baseplate J-like central" evidence="2">
    <location>
        <begin position="192"/>
        <end position="263"/>
    </location>
</feature>
<reference evidence="3" key="1">
    <citation type="submission" date="2020-04" db="EMBL/GenBank/DDBJ databases">
        <title>Deep metagenomics examines the oral microbiome during advanced dental caries in children, revealing novel taxa and co-occurrences with host molecules.</title>
        <authorList>
            <person name="Baker J.L."/>
            <person name="Morton J.T."/>
            <person name="Dinis M."/>
            <person name="Alvarez R."/>
            <person name="Tran N.C."/>
            <person name="Knight R."/>
            <person name="Edlund A."/>
        </authorList>
    </citation>
    <scope>NUCLEOTIDE SEQUENCE</scope>
    <source>
        <strain evidence="3">JCVI_32_bin.14</strain>
    </source>
</reference>
<name>A0A930B9B1_9FIRM</name>
<dbReference type="EMBL" id="JABZMK010000010">
    <property type="protein sequence ID" value="MBF1129087.1"/>
    <property type="molecule type" value="Genomic_DNA"/>
</dbReference>
<dbReference type="InterPro" id="IPR052399">
    <property type="entry name" value="Phage_Baseplate_Assmbl_Protein"/>
</dbReference>
<comment type="caution">
    <text evidence="3">The sequence shown here is derived from an EMBL/GenBank/DDBJ whole genome shotgun (WGS) entry which is preliminary data.</text>
</comment>
<protein>
    <submittedName>
        <fullName evidence="3">Baseplate J/gp47 family protein</fullName>
    </submittedName>
</protein>
<dbReference type="PANTHER" id="PTHR37829">
    <property type="entry name" value="PHAGE-LIKE ELEMENT PBSX PROTEIN XKDT"/>
    <property type="match status" value="1"/>
</dbReference>
<dbReference type="InterPro" id="IPR006949">
    <property type="entry name" value="Barrel_Baseplate_J-like"/>
</dbReference>
<dbReference type="PANTHER" id="PTHR37829:SF3">
    <property type="entry name" value="PROTEIN JAYE-RELATED"/>
    <property type="match status" value="1"/>
</dbReference>
<dbReference type="AlphaFoldDB" id="A0A930B9B1"/>
<evidence type="ECO:0000313" key="4">
    <source>
        <dbReference type="Proteomes" id="UP000757890"/>
    </source>
</evidence>
<dbReference type="Pfam" id="PF26078">
    <property type="entry name" value="Baseplate_J_M"/>
    <property type="match status" value="1"/>
</dbReference>
<proteinExistence type="predicted"/>
<evidence type="ECO:0000259" key="2">
    <source>
        <dbReference type="Pfam" id="PF26078"/>
    </source>
</evidence>
<dbReference type="InterPro" id="IPR058531">
    <property type="entry name" value="Baseplate_J_M"/>
</dbReference>
<organism evidence="3 4">
    <name type="scientific">Dialister invisus</name>
    <dbReference type="NCBI Taxonomy" id="218538"/>
    <lineage>
        <taxon>Bacteria</taxon>
        <taxon>Bacillati</taxon>
        <taxon>Bacillota</taxon>
        <taxon>Negativicutes</taxon>
        <taxon>Veillonellales</taxon>
        <taxon>Veillonellaceae</taxon>
        <taxon>Dialister</taxon>
    </lineage>
</organism>
<dbReference type="Pfam" id="PF04865">
    <property type="entry name" value="Baseplate_J"/>
    <property type="match status" value="1"/>
</dbReference>
<dbReference type="RefSeq" id="WP_276639126.1">
    <property type="nucleotide sequence ID" value="NZ_CBDEOJ010000128.1"/>
</dbReference>